<protein>
    <submittedName>
        <fullName evidence="2">Expressed protein</fullName>
    </submittedName>
</protein>
<proteinExistence type="predicted"/>
<gene>
    <name evidence="2" type="ORF">PPACK8108_LOCUS4330</name>
</gene>
<name>A0AAV0ALP9_PHAPC</name>
<reference evidence="2" key="1">
    <citation type="submission" date="2022-06" db="EMBL/GenBank/DDBJ databases">
        <authorList>
            <consortium name="SYNGENTA / RWTH Aachen University"/>
        </authorList>
    </citation>
    <scope>NUCLEOTIDE SEQUENCE</scope>
</reference>
<evidence type="ECO:0000313" key="2">
    <source>
        <dbReference type="EMBL" id="CAH7669689.1"/>
    </source>
</evidence>
<organism evidence="2 3">
    <name type="scientific">Phakopsora pachyrhizi</name>
    <name type="common">Asian soybean rust disease fungus</name>
    <dbReference type="NCBI Taxonomy" id="170000"/>
    <lineage>
        <taxon>Eukaryota</taxon>
        <taxon>Fungi</taxon>
        <taxon>Dikarya</taxon>
        <taxon>Basidiomycota</taxon>
        <taxon>Pucciniomycotina</taxon>
        <taxon>Pucciniomycetes</taxon>
        <taxon>Pucciniales</taxon>
        <taxon>Phakopsoraceae</taxon>
        <taxon>Phakopsora</taxon>
    </lineage>
</organism>
<feature type="compositionally biased region" description="Polar residues" evidence="1">
    <location>
        <begin position="292"/>
        <end position="307"/>
    </location>
</feature>
<evidence type="ECO:0000256" key="1">
    <source>
        <dbReference type="SAM" id="MobiDB-lite"/>
    </source>
</evidence>
<evidence type="ECO:0000313" key="3">
    <source>
        <dbReference type="Proteomes" id="UP001153365"/>
    </source>
</evidence>
<feature type="region of interest" description="Disordered" evidence="1">
    <location>
        <begin position="292"/>
        <end position="388"/>
    </location>
</feature>
<feature type="compositionally biased region" description="Polar residues" evidence="1">
    <location>
        <begin position="253"/>
        <end position="262"/>
    </location>
</feature>
<feature type="compositionally biased region" description="Polar residues" evidence="1">
    <location>
        <begin position="40"/>
        <end position="90"/>
    </location>
</feature>
<comment type="caution">
    <text evidence="2">The sequence shown here is derived from an EMBL/GenBank/DDBJ whole genome shotgun (WGS) entry which is preliminary data.</text>
</comment>
<dbReference type="Proteomes" id="UP001153365">
    <property type="component" value="Unassembled WGS sequence"/>
</dbReference>
<dbReference type="EMBL" id="CALTRL010000799">
    <property type="protein sequence ID" value="CAH7669689.1"/>
    <property type="molecule type" value="Genomic_DNA"/>
</dbReference>
<dbReference type="AlphaFoldDB" id="A0AAV0ALP9"/>
<sequence>MLSRHNLGFHNFGLGRTPYLSRSLHLTNQLRNRDGDRHQNSNQIFQKPHLTHNQSQRNPNTGPYASQPQPLGSNPSNRQTWGQRFPSPQRNLFPPPRRLLDREAGNFPLQFTEGSRNSPNVSYNQSNHLQGGYRDFRPPALISGAPPPPPPRLPVQRFWKHPAGSQTNYPTHMNSLNAPPAFSGPTNFTQNQIHFPRPGTPPFPFPQNQGPLSQKMNGQFVISHRPNENKAGVNLTAPTSSTQDSIAADNWNRKSSLSGRKNSGITGAFEFDLQDITGVNVVNRFSENNQQQNLLHGTHPGPTNLQPKNYYPPRFQNTNPHSNALGFQRGNWTTGNSFRAPLYQQPNSNGGFDRSIMPNSRGGPFQKPRSSPKLNRRRGGLPGSLGWKNRLDLRNNRFIEPSLPPPPKTVLNEKGEFGNGPITSGCSSDIAYLNFEKSVSLKALTSDYSKVRNLLQHSADPISIPGFPKPMKALLGDGKSLIDSNLEVCFKAGEAKRGEIVGQGINLLLQNPSIDIQKKLQAAAVVDFMLMSREERSSAMA</sequence>
<keyword evidence="3" id="KW-1185">Reference proteome</keyword>
<feature type="region of interest" description="Disordered" evidence="1">
    <location>
        <begin position="238"/>
        <end position="262"/>
    </location>
</feature>
<accession>A0AAV0ALP9</accession>
<feature type="region of interest" description="Disordered" evidence="1">
    <location>
        <begin position="32"/>
        <end position="101"/>
    </location>
</feature>